<dbReference type="AlphaFoldDB" id="A0A1I2AHE1"/>
<dbReference type="STRING" id="34086.SAMN04488084_101215"/>
<accession>A0A1I2AHE1</accession>
<organism evidence="1 2">
    <name type="scientific">Pedobacter antarcticus</name>
    <dbReference type="NCBI Taxonomy" id="34086"/>
    <lineage>
        <taxon>Bacteria</taxon>
        <taxon>Pseudomonadati</taxon>
        <taxon>Bacteroidota</taxon>
        <taxon>Sphingobacteriia</taxon>
        <taxon>Sphingobacteriales</taxon>
        <taxon>Sphingobacteriaceae</taxon>
        <taxon>Pedobacter</taxon>
    </lineage>
</organism>
<dbReference type="Proteomes" id="UP000183129">
    <property type="component" value="Unassembled WGS sequence"/>
</dbReference>
<protein>
    <submittedName>
        <fullName evidence="1">Uncharacterized protein</fullName>
    </submittedName>
</protein>
<sequence>MTVHRFLICGISILRNVNRNLSLRVSKGINSNGIVFSFYDNIYLGFRIARLDDASIPNHTSLVDRSNPIEQTMKEV</sequence>
<dbReference type="EMBL" id="FONS01000001">
    <property type="protein sequence ID" value="SFE43292.1"/>
    <property type="molecule type" value="Genomic_DNA"/>
</dbReference>
<reference evidence="1 2" key="1">
    <citation type="submission" date="2016-10" db="EMBL/GenBank/DDBJ databases">
        <authorList>
            <person name="de Groot N.N."/>
        </authorList>
    </citation>
    <scope>NUCLEOTIDE SEQUENCE [LARGE SCALE GENOMIC DNA]</scope>
    <source>
        <strain evidence="1 2">ATCC 51969</strain>
    </source>
</reference>
<evidence type="ECO:0000313" key="2">
    <source>
        <dbReference type="Proteomes" id="UP000183129"/>
    </source>
</evidence>
<gene>
    <name evidence="1" type="ORF">SAMN03003324_00454</name>
</gene>
<proteinExistence type="predicted"/>
<evidence type="ECO:0000313" key="1">
    <source>
        <dbReference type="EMBL" id="SFE43292.1"/>
    </source>
</evidence>
<name>A0A1I2AHE1_9SPHI</name>